<feature type="transmembrane region" description="Helical" evidence="1">
    <location>
        <begin position="12"/>
        <end position="32"/>
    </location>
</feature>
<sequence length="108" mass="12720">MSEESRLRRWLIIALMGAFILPLGATLIMASYKLVTTAGPMIWGSWSNHSSRLQREEDRVARIEQDARERSFQIVCPDYFDASILDRWTGYRNLSWCEDYRDRMPETD</sequence>
<accession>A0AAE3MXF4</accession>
<dbReference type="EMBL" id="JANFPI010000005">
    <property type="protein sequence ID" value="MCX8998715.1"/>
    <property type="molecule type" value="Genomic_DNA"/>
</dbReference>
<evidence type="ECO:0000256" key="1">
    <source>
        <dbReference type="SAM" id="Phobius"/>
    </source>
</evidence>
<proteinExistence type="predicted"/>
<keyword evidence="1" id="KW-1133">Transmembrane helix</keyword>
<comment type="caution">
    <text evidence="2">The sequence shown here is derived from an EMBL/GenBank/DDBJ whole genome shotgun (WGS) entry which is preliminary data.</text>
</comment>
<keyword evidence="4" id="KW-1185">Reference proteome</keyword>
<dbReference type="Proteomes" id="UP001208771">
    <property type="component" value="Unassembled WGS sequence"/>
</dbReference>
<evidence type="ECO:0000313" key="4">
    <source>
        <dbReference type="Proteomes" id="UP001208771"/>
    </source>
</evidence>
<dbReference type="RefSeq" id="WP_306409992.1">
    <property type="nucleotide sequence ID" value="NZ_JANFPI010000001.1"/>
</dbReference>
<protein>
    <submittedName>
        <fullName evidence="2">Uncharacterized protein</fullName>
    </submittedName>
</protein>
<dbReference type="EMBL" id="JANFPI010000001">
    <property type="protein sequence ID" value="MCX8996246.1"/>
    <property type="molecule type" value="Genomic_DNA"/>
</dbReference>
<evidence type="ECO:0000313" key="2">
    <source>
        <dbReference type="EMBL" id="MCX8996246.1"/>
    </source>
</evidence>
<gene>
    <name evidence="2" type="ORF">NOF55_03925</name>
    <name evidence="3" type="ORF">NOF55_16500</name>
</gene>
<name>A0AAE3MXF4_9HYPH</name>
<organism evidence="2 4">
    <name type="scientific">Ectorhizobium quercum</name>
    <dbReference type="NCBI Taxonomy" id="2965071"/>
    <lineage>
        <taxon>Bacteria</taxon>
        <taxon>Pseudomonadati</taxon>
        <taxon>Pseudomonadota</taxon>
        <taxon>Alphaproteobacteria</taxon>
        <taxon>Hyphomicrobiales</taxon>
        <taxon>Rhizobiaceae</taxon>
        <taxon>Ectorhizobium</taxon>
    </lineage>
</organism>
<keyword evidence="1" id="KW-0812">Transmembrane</keyword>
<reference evidence="2" key="1">
    <citation type="submission" date="2022-07" db="EMBL/GenBank/DDBJ databases">
        <title>Ectorhizobium quercum gen.nov., sp. nov.</title>
        <authorList>
            <person name="Ma T."/>
            <person name="Li Y."/>
        </authorList>
    </citation>
    <scope>NUCLEOTIDE SEQUENCE</scope>
    <source>
        <strain evidence="2">BDR2-2</strain>
    </source>
</reference>
<evidence type="ECO:0000313" key="3">
    <source>
        <dbReference type="EMBL" id="MCX8998715.1"/>
    </source>
</evidence>
<keyword evidence="1" id="KW-0472">Membrane</keyword>
<dbReference type="AlphaFoldDB" id="A0AAE3MXF4"/>